<evidence type="ECO:0000313" key="4">
    <source>
        <dbReference type="EMBL" id="PRQ17652.1"/>
    </source>
</evidence>
<organism evidence="4 5">
    <name type="scientific">Rosa chinensis</name>
    <name type="common">China rose</name>
    <dbReference type="NCBI Taxonomy" id="74649"/>
    <lineage>
        <taxon>Eukaryota</taxon>
        <taxon>Viridiplantae</taxon>
        <taxon>Streptophyta</taxon>
        <taxon>Embryophyta</taxon>
        <taxon>Tracheophyta</taxon>
        <taxon>Spermatophyta</taxon>
        <taxon>Magnoliopsida</taxon>
        <taxon>eudicotyledons</taxon>
        <taxon>Gunneridae</taxon>
        <taxon>Pentapetalae</taxon>
        <taxon>rosids</taxon>
        <taxon>fabids</taxon>
        <taxon>Rosales</taxon>
        <taxon>Rosaceae</taxon>
        <taxon>Rosoideae</taxon>
        <taxon>Rosoideae incertae sedis</taxon>
        <taxon>Rosa</taxon>
    </lineage>
</organism>
<protein>
    <submittedName>
        <fullName evidence="4">Putative cytochrome P450</fullName>
    </submittedName>
</protein>
<evidence type="ECO:0000256" key="3">
    <source>
        <dbReference type="ARBA" id="ARBA00023004"/>
    </source>
</evidence>
<dbReference type="PRINTS" id="PR00463">
    <property type="entry name" value="EP450I"/>
</dbReference>
<dbReference type="GO" id="GO:0020037">
    <property type="term" value="F:heme binding"/>
    <property type="evidence" value="ECO:0007669"/>
    <property type="project" value="InterPro"/>
</dbReference>
<comment type="similarity">
    <text evidence="1">Belongs to the cytochrome P450 family.</text>
</comment>
<dbReference type="PANTHER" id="PTHR47955">
    <property type="entry name" value="CYTOCHROME P450 FAMILY 71 PROTEIN"/>
    <property type="match status" value="1"/>
</dbReference>
<dbReference type="GO" id="GO:0016705">
    <property type="term" value="F:oxidoreductase activity, acting on paired donors, with incorporation or reduction of molecular oxygen"/>
    <property type="evidence" value="ECO:0007669"/>
    <property type="project" value="InterPro"/>
</dbReference>
<dbReference type="GO" id="GO:0005506">
    <property type="term" value="F:iron ion binding"/>
    <property type="evidence" value="ECO:0007669"/>
    <property type="project" value="InterPro"/>
</dbReference>
<dbReference type="InterPro" id="IPR036396">
    <property type="entry name" value="Cyt_P450_sf"/>
</dbReference>
<dbReference type="SUPFAM" id="SSF48264">
    <property type="entry name" value="Cytochrome P450"/>
    <property type="match status" value="1"/>
</dbReference>
<dbReference type="Proteomes" id="UP000238479">
    <property type="component" value="Chromosome 7"/>
</dbReference>
<dbReference type="PANTHER" id="PTHR47955:SF15">
    <property type="entry name" value="CYTOCHROME P450 71A2-LIKE"/>
    <property type="match status" value="1"/>
</dbReference>
<name>A0A2P6P6X3_ROSCH</name>
<evidence type="ECO:0000256" key="2">
    <source>
        <dbReference type="ARBA" id="ARBA00022723"/>
    </source>
</evidence>
<keyword evidence="3" id="KW-0408">Iron</keyword>
<evidence type="ECO:0000313" key="5">
    <source>
        <dbReference type="Proteomes" id="UP000238479"/>
    </source>
</evidence>
<dbReference type="GO" id="GO:0004497">
    <property type="term" value="F:monooxygenase activity"/>
    <property type="evidence" value="ECO:0007669"/>
    <property type="project" value="InterPro"/>
</dbReference>
<comment type="caution">
    <text evidence="4">The sequence shown here is derived from an EMBL/GenBank/DDBJ whole genome shotgun (WGS) entry which is preliminary data.</text>
</comment>
<dbReference type="Pfam" id="PF00067">
    <property type="entry name" value="p450"/>
    <property type="match status" value="1"/>
</dbReference>
<dbReference type="Gene3D" id="1.10.630.10">
    <property type="entry name" value="Cytochrome P450"/>
    <property type="match status" value="1"/>
</dbReference>
<dbReference type="EMBL" id="PDCK01000045">
    <property type="protein sequence ID" value="PRQ17652.1"/>
    <property type="molecule type" value="Genomic_DNA"/>
</dbReference>
<keyword evidence="2" id="KW-0479">Metal-binding</keyword>
<dbReference type="OMA" id="ISDHINH"/>
<reference evidence="4 5" key="1">
    <citation type="journal article" date="2018" name="Nat. Genet.">
        <title>The Rosa genome provides new insights in the design of modern roses.</title>
        <authorList>
            <person name="Bendahmane M."/>
        </authorList>
    </citation>
    <scope>NUCLEOTIDE SEQUENCE [LARGE SCALE GENOMIC DNA]</scope>
    <source>
        <strain evidence="5">cv. Old Blush</strain>
    </source>
</reference>
<keyword evidence="5" id="KW-1185">Reference proteome</keyword>
<gene>
    <name evidence="4" type="ORF">RchiOBHm_Chr7g0197321</name>
</gene>
<dbReference type="AlphaFoldDB" id="A0A2P6P6X3"/>
<dbReference type="InterPro" id="IPR001128">
    <property type="entry name" value="Cyt_P450"/>
</dbReference>
<dbReference type="InterPro" id="IPR002401">
    <property type="entry name" value="Cyt_P450_E_grp-I"/>
</dbReference>
<accession>A0A2P6P6X3</accession>
<dbReference type="Gramene" id="PRQ17652">
    <property type="protein sequence ID" value="PRQ17652"/>
    <property type="gene ID" value="RchiOBHm_Chr7g0197321"/>
</dbReference>
<sequence length="163" mass="18663">MINKIEQSAGSLVNLSKMILKLTTDTICIIALRRKYNSESPDGKMIEELLKEFNWLMGCPNIGDVIPWLAWLSHFNGFNAKLDKVLNSWMTFWMHGVVQEHVNHRSNSSARIDHDHVDHIGPIGEDQTTEEDQKNFVDVLLEIQDMFSGGTDTTYTVLEWAMI</sequence>
<proteinExistence type="inferred from homology"/>
<evidence type="ECO:0000256" key="1">
    <source>
        <dbReference type="ARBA" id="ARBA00010617"/>
    </source>
</evidence>